<evidence type="ECO:0000313" key="2">
    <source>
        <dbReference type="Proteomes" id="UP000789941"/>
    </source>
</evidence>
<organism evidence="1 2">
    <name type="scientific">Candidatus Bilamarchaeum dharawalense</name>
    <dbReference type="NCBI Taxonomy" id="2885759"/>
    <lineage>
        <taxon>Archaea</taxon>
        <taxon>Candidatus Micrarchaeota</taxon>
        <taxon>Candidatus Micrarchaeia</taxon>
        <taxon>Candidatus Anstonellales</taxon>
        <taxon>Candidatus Bilamarchaeaceae</taxon>
        <taxon>Candidatus Bilamarchaeum</taxon>
    </lineage>
</organism>
<accession>A0A5E4LUN3</accession>
<protein>
    <submittedName>
        <fullName evidence="1">Uncharacterized protein</fullName>
    </submittedName>
</protein>
<gene>
    <name evidence="1" type="ORF">LFW2832_01108</name>
</gene>
<comment type="caution">
    <text evidence="1">The sequence shown here is derived from an EMBL/GenBank/DDBJ whole genome shotgun (WGS) entry which is preliminary data.</text>
</comment>
<dbReference type="EMBL" id="CABMJJ010000011">
    <property type="protein sequence ID" value="VVC04778.1"/>
    <property type="molecule type" value="Genomic_DNA"/>
</dbReference>
<reference evidence="1 2" key="1">
    <citation type="submission" date="2019-08" db="EMBL/GenBank/DDBJ databases">
        <authorList>
            <person name="Vazquez-Campos X."/>
        </authorList>
    </citation>
    <scope>NUCLEOTIDE SEQUENCE [LARGE SCALE GENOMIC DNA]</scope>
    <source>
        <strain evidence="1">LFW-283_2</strain>
    </source>
</reference>
<dbReference type="AlphaFoldDB" id="A0A5E4LUN3"/>
<proteinExistence type="predicted"/>
<sequence>MAGIEDRIFEEHGLTERYTISDIDEMERQALEKVNKALSAIENAVAIWDSSKKRPVELKPRIEKLKIFHDELSNWEKRILQTMGGNADTETRVKLLREFSDICHSYAR</sequence>
<dbReference type="Proteomes" id="UP000789941">
    <property type="component" value="Unassembled WGS sequence"/>
</dbReference>
<name>A0A5E4LUN3_9ARCH</name>
<evidence type="ECO:0000313" key="1">
    <source>
        <dbReference type="EMBL" id="VVC04778.1"/>
    </source>
</evidence>